<dbReference type="InterPro" id="IPR047057">
    <property type="entry name" value="MerR_fam"/>
</dbReference>
<proteinExistence type="predicted"/>
<dbReference type="PROSITE" id="PS50937">
    <property type="entry name" value="HTH_MERR_2"/>
    <property type="match status" value="1"/>
</dbReference>
<keyword evidence="1" id="KW-0238">DNA-binding</keyword>
<name>A0A2A5RK01_9LACT</name>
<evidence type="ECO:0000313" key="3">
    <source>
        <dbReference type="EMBL" id="PCR99467.1"/>
    </source>
</evidence>
<comment type="caution">
    <text evidence="3">The sequence shown here is derived from an EMBL/GenBank/DDBJ whole genome shotgun (WGS) entry which is preliminary data.</text>
</comment>
<sequence length="63" mass="7187">MKISPATIRYYEEIKVIPPIKHNTSGYRNFSNADLNWIYLVKTLREAGLSIESLQDFAALSQA</sequence>
<dbReference type="STRING" id="1291764.GCA_001311235_01595"/>
<dbReference type="Proteomes" id="UP000218181">
    <property type="component" value="Unassembled WGS sequence"/>
</dbReference>
<accession>A0A2A5RK01</accession>
<feature type="domain" description="HTH merR-type" evidence="2">
    <location>
        <begin position="1"/>
        <end position="60"/>
    </location>
</feature>
<dbReference type="AlphaFoldDB" id="A0A2A5RK01"/>
<dbReference type="GO" id="GO:0003700">
    <property type="term" value="F:DNA-binding transcription factor activity"/>
    <property type="evidence" value="ECO:0007669"/>
    <property type="project" value="InterPro"/>
</dbReference>
<dbReference type="PANTHER" id="PTHR30204">
    <property type="entry name" value="REDOX-CYCLING DRUG-SENSING TRANSCRIPTIONAL ACTIVATOR SOXR"/>
    <property type="match status" value="1"/>
</dbReference>
<dbReference type="SUPFAM" id="SSF46955">
    <property type="entry name" value="Putative DNA-binding domain"/>
    <property type="match status" value="1"/>
</dbReference>
<dbReference type="SMART" id="SM00422">
    <property type="entry name" value="HTH_MERR"/>
    <property type="match status" value="1"/>
</dbReference>
<keyword evidence="4" id="KW-1185">Reference proteome</keyword>
<dbReference type="InterPro" id="IPR000551">
    <property type="entry name" value="MerR-type_HTH_dom"/>
</dbReference>
<protein>
    <submittedName>
        <fullName evidence="3">Transcriptional regulator, MerR family</fullName>
    </submittedName>
</protein>
<gene>
    <name evidence="3" type="ORF">RT41_GL001843</name>
</gene>
<evidence type="ECO:0000256" key="1">
    <source>
        <dbReference type="ARBA" id="ARBA00023125"/>
    </source>
</evidence>
<dbReference type="Gene3D" id="1.10.1660.10">
    <property type="match status" value="1"/>
</dbReference>
<dbReference type="PANTHER" id="PTHR30204:SF98">
    <property type="entry name" value="HTH-TYPE TRANSCRIPTIONAL REGULATOR ADHR"/>
    <property type="match status" value="1"/>
</dbReference>
<evidence type="ECO:0000259" key="2">
    <source>
        <dbReference type="PROSITE" id="PS50937"/>
    </source>
</evidence>
<dbReference type="GO" id="GO:0003677">
    <property type="term" value="F:DNA binding"/>
    <property type="evidence" value="ECO:0007669"/>
    <property type="project" value="UniProtKB-KW"/>
</dbReference>
<reference evidence="3 4" key="1">
    <citation type="submission" date="2014-12" db="EMBL/GenBank/DDBJ databases">
        <title>Draft genome sequences of 10 type strains of Lactococcus.</title>
        <authorList>
            <person name="Sun Z."/>
            <person name="Zhong Z."/>
            <person name="Liu W."/>
            <person name="Zhang W."/>
            <person name="Zhang H."/>
        </authorList>
    </citation>
    <scope>NUCLEOTIDE SEQUENCE [LARGE SCALE GENOMIC DNA]</scope>
    <source>
        <strain evidence="3 4">JCM 16395</strain>
    </source>
</reference>
<dbReference type="EMBL" id="JXJU01000008">
    <property type="protein sequence ID" value="PCR99467.1"/>
    <property type="molecule type" value="Genomic_DNA"/>
</dbReference>
<organism evidence="3 4">
    <name type="scientific">Lactococcus fujiensis JCM 16395</name>
    <dbReference type="NCBI Taxonomy" id="1291764"/>
    <lineage>
        <taxon>Bacteria</taxon>
        <taxon>Bacillati</taxon>
        <taxon>Bacillota</taxon>
        <taxon>Bacilli</taxon>
        <taxon>Lactobacillales</taxon>
        <taxon>Streptococcaceae</taxon>
        <taxon>Lactococcus</taxon>
    </lineage>
</organism>
<dbReference type="InterPro" id="IPR009061">
    <property type="entry name" value="DNA-bd_dom_put_sf"/>
</dbReference>
<dbReference type="Pfam" id="PF13411">
    <property type="entry name" value="MerR_1"/>
    <property type="match status" value="1"/>
</dbReference>
<evidence type="ECO:0000313" key="4">
    <source>
        <dbReference type="Proteomes" id="UP000218181"/>
    </source>
</evidence>